<evidence type="ECO:0000256" key="6">
    <source>
        <dbReference type="ARBA" id="ARBA00022989"/>
    </source>
</evidence>
<feature type="transmembrane region" description="Helical" evidence="9">
    <location>
        <begin position="228"/>
        <end position="245"/>
    </location>
</feature>
<dbReference type="PANTHER" id="PTHR23130:SF175">
    <property type="entry name" value="CYTOCHROME B561 AND DOMON DOMAIN-CONTAINING PROTEIN"/>
    <property type="match status" value="1"/>
</dbReference>
<dbReference type="CDD" id="cd08760">
    <property type="entry name" value="Cyt_b561_FRRS1_like"/>
    <property type="match status" value="1"/>
</dbReference>
<dbReference type="PIRSF" id="PIRSF037471">
    <property type="entry name" value="UCP037471"/>
    <property type="match status" value="1"/>
</dbReference>
<evidence type="ECO:0000256" key="4">
    <source>
        <dbReference type="ARBA" id="ARBA00022729"/>
    </source>
</evidence>
<feature type="domain" description="Cytochrome b561" evidence="11">
    <location>
        <begin position="148"/>
        <end position="346"/>
    </location>
</feature>
<evidence type="ECO:0000259" key="11">
    <source>
        <dbReference type="PROSITE" id="PS50939"/>
    </source>
</evidence>
<evidence type="ECO:0000256" key="1">
    <source>
        <dbReference type="ARBA" id="ARBA00004370"/>
    </source>
</evidence>
<keyword evidence="4" id="KW-0732">Signal</keyword>
<dbReference type="Gene3D" id="1.20.120.1770">
    <property type="match status" value="1"/>
</dbReference>
<feature type="transmembrane region" description="Helical" evidence="9">
    <location>
        <begin position="188"/>
        <end position="208"/>
    </location>
</feature>
<keyword evidence="6 9" id="KW-1133">Transmembrane helix</keyword>
<keyword evidence="2" id="KW-0813">Transport</keyword>
<evidence type="ECO:0000256" key="3">
    <source>
        <dbReference type="ARBA" id="ARBA00022692"/>
    </source>
</evidence>
<keyword evidence="5" id="KW-0249">Electron transport</keyword>
<comment type="caution">
    <text evidence="12">The sequence shown here is derived from an EMBL/GenBank/DDBJ whole genome shotgun (WGS) entry which is preliminary data.</text>
</comment>
<dbReference type="PANTHER" id="PTHR23130">
    <property type="entry name" value="CYTOCHROME B561 AND DOMON DOMAIN-CONTAINING PROTEIN"/>
    <property type="match status" value="1"/>
</dbReference>
<dbReference type="AlphaFoldDB" id="A0AAV7EIU8"/>
<feature type="transmembrane region" description="Helical" evidence="9">
    <location>
        <begin position="257"/>
        <end position="277"/>
    </location>
</feature>
<feature type="domain" description="DOMON" evidence="10">
    <location>
        <begin position="14"/>
        <end position="141"/>
    </location>
</feature>
<dbReference type="GO" id="GO:0016020">
    <property type="term" value="C:membrane"/>
    <property type="evidence" value="ECO:0007669"/>
    <property type="project" value="UniProtKB-SubCell"/>
</dbReference>
<keyword evidence="3 9" id="KW-0812">Transmembrane</keyword>
<keyword evidence="8" id="KW-0479">Metal-binding</keyword>
<sequence length="365" mass="41629">MAPDIQKCKRLGALGAELGWNYEATSRNQNKTVDFFFGVKLPDATGWAAWGINPGSIAKMVGTRAIVAFRHANGSLQAVKYNINQDWKMGCGIQEDANVSDLDVTEIQVKYAEETMFLTMHIRVNLPKFNLTKLNHVWQVGSDHYGSVPGMHSKTLQNFDSCETIDLYTGKGRSFAAHRRRLRKLHGVFSIAGWGTLLPLGIIVARYIKKFPFQVEKWFRLHVSCQVLAFTLGTTAWIIGISLGNSSNNYTFNTHRILGIVVFALALLQMLAVWLRPKKNDDFRQYWHMYHHFVGYALFGLIVVNIFQGIRILRPVMKWKWAYVSILSALGFLILVLEIITWHKFLKEKEDSKKRRHQTGTPTSP</sequence>
<dbReference type="InterPro" id="IPR006593">
    <property type="entry name" value="Cyt_b561/ferric_Rdtase_TM"/>
</dbReference>
<evidence type="ECO:0000256" key="7">
    <source>
        <dbReference type="ARBA" id="ARBA00023136"/>
    </source>
</evidence>
<feature type="binding site" description="axial binding residue" evidence="8">
    <location>
        <position position="255"/>
    </location>
    <ligand>
        <name>heme b</name>
        <dbReference type="ChEBI" id="CHEBI:60344"/>
        <label>1</label>
    </ligand>
    <ligandPart>
        <name>Fe</name>
        <dbReference type="ChEBI" id="CHEBI:18248"/>
    </ligandPart>
</feature>
<dbReference type="Proteomes" id="UP000825729">
    <property type="component" value="Unassembled WGS sequence"/>
</dbReference>
<keyword evidence="13" id="KW-1185">Reference proteome</keyword>
<dbReference type="SMART" id="SM00665">
    <property type="entry name" value="B561"/>
    <property type="match status" value="1"/>
</dbReference>
<evidence type="ECO:0000259" key="10">
    <source>
        <dbReference type="PROSITE" id="PS50836"/>
    </source>
</evidence>
<feature type="binding site" description="axial binding residue" evidence="8">
    <location>
        <position position="222"/>
    </location>
    <ligand>
        <name>heme b</name>
        <dbReference type="ChEBI" id="CHEBI:60344"/>
        <label>1</label>
    </ligand>
    <ligandPart>
        <name>Fe</name>
        <dbReference type="ChEBI" id="CHEBI:18248"/>
    </ligandPart>
</feature>
<keyword evidence="7 9" id="KW-0472">Membrane</keyword>
<name>A0AAV7EIU8_ARIFI</name>
<evidence type="ECO:0000313" key="12">
    <source>
        <dbReference type="EMBL" id="KAG9447616.1"/>
    </source>
</evidence>
<evidence type="ECO:0000256" key="2">
    <source>
        <dbReference type="ARBA" id="ARBA00022448"/>
    </source>
</evidence>
<feature type="transmembrane region" description="Helical" evidence="9">
    <location>
        <begin position="289"/>
        <end position="310"/>
    </location>
</feature>
<dbReference type="GO" id="GO:0046872">
    <property type="term" value="F:metal ion binding"/>
    <property type="evidence" value="ECO:0007669"/>
    <property type="project" value="UniProtKB-KW"/>
</dbReference>
<evidence type="ECO:0000256" key="5">
    <source>
        <dbReference type="ARBA" id="ARBA00022982"/>
    </source>
</evidence>
<dbReference type="InterPro" id="IPR017214">
    <property type="entry name" value="UCP037471"/>
</dbReference>
<evidence type="ECO:0000313" key="13">
    <source>
        <dbReference type="Proteomes" id="UP000825729"/>
    </source>
</evidence>
<organism evidence="12 13">
    <name type="scientific">Aristolochia fimbriata</name>
    <name type="common">White veined hardy Dutchman's pipe vine</name>
    <dbReference type="NCBI Taxonomy" id="158543"/>
    <lineage>
        <taxon>Eukaryota</taxon>
        <taxon>Viridiplantae</taxon>
        <taxon>Streptophyta</taxon>
        <taxon>Embryophyta</taxon>
        <taxon>Tracheophyta</taxon>
        <taxon>Spermatophyta</taxon>
        <taxon>Magnoliopsida</taxon>
        <taxon>Magnoliidae</taxon>
        <taxon>Piperales</taxon>
        <taxon>Aristolochiaceae</taxon>
        <taxon>Aristolochia</taxon>
    </lineage>
</organism>
<evidence type="ECO:0000256" key="9">
    <source>
        <dbReference type="SAM" id="Phobius"/>
    </source>
</evidence>
<comment type="subcellular location">
    <subcellularLocation>
        <location evidence="1">Membrane</location>
    </subcellularLocation>
</comment>
<dbReference type="InterPro" id="IPR045265">
    <property type="entry name" value="AIR12_DOMON"/>
</dbReference>
<dbReference type="PROSITE" id="PS50836">
    <property type="entry name" value="DOMON"/>
    <property type="match status" value="1"/>
</dbReference>
<reference evidence="12 13" key="1">
    <citation type="submission" date="2021-07" db="EMBL/GenBank/DDBJ databases">
        <title>The Aristolochia fimbriata genome: insights into angiosperm evolution, floral development and chemical biosynthesis.</title>
        <authorList>
            <person name="Jiao Y."/>
        </authorList>
    </citation>
    <scope>NUCLEOTIDE SEQUENCE [LARGE SCALE GENOMIC DNA]</scope>
    <source>
        <strain evidence="12">IBCAS-2021</strain>
        <tissue evidence="12">Leaf</tissue>
    </source>
</reference>
<feature type="binding site" description="axial binding residue" evidence="8">
    <location>
        <position position="186"/>
    </location>
    <ligand>
        <name>heme b</name>
        <dbReference type="ChEBI" id="CHEBI:60344"/>
        <label>1</label>
    </ligand>
    <ligandPart>
        <name>Fe</name>
        <dbReference type="ChEBI" id="CHEBI:18248"/>
    </ligandPart>
</feature>
<keyword evidence="8" id="KW-0408">Iron</keyword>
<dbReference type="Pfam" id="PF04526">
    <property type="entry name" value="DUF568"/>
    <property type="match status" value="1"/>
</dbReference>
<dbReference type="PROSITE" id="PS50939">
    <property type="entry name" value="CYTOCHROME_B561"/>
    <property type="match status" value="1"/>
</dbReference>
<dbReference type="InterPro" id="IPR005018">
    <property type="entry name" value="DOMON_domain"/>
</dbReference>
<feature type="transmembrane region" description="Helical" evidence="9">
    <location>
        <begin position="322"/>
        <end position="342"/>
    </location>
</feature>
<accession>A0AAV7EIU8</accession>
<dbReference type="EMBL" id="JAINDJ010000005">
    <property type="protein sequence ID" value="KAG9447616.1"/>
    <property type="molecule type" value="Genomic_DNA"/>
</dbReference>
<gene>
    <name evidence="12" type="ORF">H6P81_013744</name>
</gene>
<evidence type="ECO:0008006" key="14">
    <source>
        <dbReference type="Google" id="ProtNLM"/>
    </source>
</evidence>
<proteinExistence type="predicted"/>
<feature type="binding site" description="axial binding residue" evidence="8">
    <location>
        <position position="291"/>
    </location>
    <ligand>
        <name>heme b</name>
        <dbReference type="ChEBI" id="CHEBI:60344"/>
        <label>1</label>
    </ligand>
    <ligandPart>
        <name>Fe</name>
        <dbReference type="ChEBI" id="CHEBI:18248"/>
    </ligandPart>
</feature>
<dbReference type="Pfam" id="PF03188">
    <property type="entry name" value="Cytochrom_B561"/>
    <property type="match status" value="1"/>
</dbReference>
<protein>
    <recommendedName>
        <fullName evidence="14">Cytochrome b561 and DOMON domain-containing protein</fullName>
    </recommendedName>
</protein>
<evidence type="ECO:0000256" key="8">
    <source>
        <dbReference type="PIRSR" id="PIRSR037471-1"/>
    </source>
</evidence>